<dbReference type="Gene3D" id="3.40.140.10">
    <property type="entry name" value="Cytidine Deaminase, domain 2"/>
    <property type="match status" value="1"/>
</dbReference>
<dbReference type="GO" id="GO:0006777">
    <property type="term" value="P:Mo-molybdopterin cofactor biosynthetic process"/>
    <property type="evidence" value="ECO:0007669"/>
    <property type="project" value="UniProtKB-UniRule"/>
</dbReference>
<evidence type="ECO:0000256" key="3">
    <source>
        <dbReference type="HAMAP-Rule" id="MF_00187"/>
    </source>
</evidence>
<proteinExistence type="inferred from homology"/>
<gene>
    <name evidence="3" type="primary">fdhD</name>
    <name evidence="4" type="ORF">DSYM_17580</name>
</gene>
<feature type="binding site" evidence="3">
    <location>
        <begin position="272"/>
        <end position="277"/>
    </location>
    <ligand>
        <name>Mo-bis(molybdopterin guanine dinucleotide)</name>
        <dbReference type="ChEBI" id="CHEBI:60539"/>
    </ligand>
</feature>
<dbReference type="GO" id="GO:0005737">
    <property type="term" value="C:cytoplasm"/>
    <property type="evidence" value="ECO:0007669"/>
    <property type="project" value="UniProtKB-SubCell"/>
</dbReference>
<evidence type="ECO:0000313" key="5">
    <source>
        <dbReference type="Proteomes" id="UP000662914"/>
    </source>
</evidence>
<evidence type="ECO:0000256" key="2">
    <source>
        <dbReference type="ARBA" id="ARBA00023150"/>
    </source>
</evidence>
<dbReference type="EMBL" id="AP021857">
    <property type="protein sequence ID" value="BBO21059.1"/>
    <property type="molecule type" value="Genomic_DNA"/>
</dbReference>
<dbReference type="Pfam" id="PF02634">
    <property type="entry name" value="FdhD-NarQ"/>
    <property type="match status" value="1"/>
</dbReference>
<sequence>MGHMRRHGTRAVSVHRYEGGSGREDACWVVDEEPLTIEVEGIGSYTLMWTPTEPVGAPCGFMPDDGVLAEGGVPEILALAAGFSFTEGLFDRLADIRSLAVCPDNPGVVRLVLADPRRAQVRRRNVVVGSSCGICGGREQIEAIVGGIPPVGDSLRLEPGRLGSIMAAMRQRQSVWLATGGTHAAAIFDGNGRILVLAEDLGRHNALDKAIGHCLLAGLPLAGCGTALTSRVTLEMASKAARAGLELVAAVSAASTLAIEVTDRFGITLCGFVRHGRATAFTHGRRLLAKAAGPAAGQPGKPIHIA</sequence>
<protein>
    <recommendedName>
        <fullName evidence="3">Sulfur carrier protein FdhD</fullName>
    </recommendedName>
</protein>
<dbReference type="GO" id="GO:0097163">
    <property type="term" value="F:sulfur carrier activity"/>
    <property type="evidence" value="ECO:0007669"/>
    <property type="project" value="UniProtKB-UniRule"/>
</dbReference>
<dbReference type="InterPro" id="IPR003786">
    <property type="entry name" value="FdhD"/>
</dbReference>
<dbReference type="InterPro" id="IPR016193">
    <property type="entry name" value="Cytidine_deaminase-like"/>
</dbReference>
<accession>A0A809R0B0</accession>
<dbReference type="AlphaFoldDB" id="A0A809R0B0"/>
<reference evidence="4" key="1">
    <citation type="journal article" name="DNA Res.">
        <title>The physiological potential of anammox bacteria as revealed by their core genome structure.</title>
        <authorList>
            <person name="Okubo T."/>
            <person name="Toyoda A."/>
            <person name="Fukuhara K."/>
            <person name="Uchiyama I."/>
            <person name="Harigaya Y."/>
            <person name="Kuroiwa M."/>
            <person name="Suzuki T."/>
            <person name="Murakami Y."/>
            <person name="Suwa Y."/>
            <person name="Takami H."/>
        </authorList>
    </citation>
    <scope>NUCLEOTIDE SEQUENCE</scope>
    <source>
        <strain evidence="4">317325-3</strain>
    </source>
</reference>
<evidence type="ECO:0000313" key="4">
    <source>
        <dbReference type="EMBL" id="BBO21059.1"/>
    </source>
</evidence>
<keyword evidence="1 3" id="KW-0963">Cytoplasm</keyword>
<dbReference type="GO" id="GO:0016783">
    <property type="term" value="F:sulfurtransferase activity"/>
    <property type="evidence" value="ECO:0007669"/>
    <property type="project" value="InterPro"/>
</dbReference>
<comment type="subcellular location">
    <subcellularLocation>
        <location evidence="3">Cytoplasm</location>
    </subcellularLocation>
</comment>
<comment type="function">
    <text evidence="3">Required for formate dehydrogenase (FDH) activity. Acts as a sulfur carrier protein that transfers sulfur from IscS to the molybdenum cofactor prior to its insertion into FDH.</text>
</comment>
<evidence type="ECO:0000256" key="1">
    <source>
        <dbReference type="ARBA" id="ARBA00022490"/>
    </source>
</evidence>
<feature type="active site" description="Cysteine persulfide intermediate" evidence="3">
    <location>
        <position position="132"/>
    </location>
</feature>
<keyword evidence="2 3" id="KW-0501">Molybdenum cofactor biosynthesis</keyword>
<dbReference type="KEGG" id="ddz:DSYM_17580"/>
<comment type="similarity">
    <text evidence="3">Belongs to the FdhD family.</text>
</comment>
<dbReference type="Gene3D" id="3.10.20.10">
    <property type="match status" value="1"/>
</dbReference>
<name>A0A809R0B0_9PROT</name>
<dbReference type="PANTHER" id="PTHR30592:SF1">
    <property type="entry name" value="SULFUR CARRIER PROTEIN FDHD"/>
    <property type="match status" value="1"/>
</dbReference>
<dbReference type="SUPFAM" id="SSF53927">
    <property type="entry name" value="Cytidine deaminase-like"/>
    <property type="match status" value="1"/>
</dbReference>
<dbReference type="PIRSF" id="PIRSF015626">
    <property type="entry name" value="FdhD"/>
    <property type="match status" value="1"/>
</dbReference>
<dbReference type="Proteomes" id="UP000662914">
    <property type="component" value="Chromosome"/>
</dbReference>
<organism evidence="4 5">
    <name type="scientific">Candidatus Desulfobacillus denitrificans</name>
    <dbReference type="NCBI Taxonomy" id="2608985"/>
    <lineage>
        <taxon>Bacteria</taxon>
        <taxon>Pseudomonadati</taxon>
        <taxon>Pseudomonadota</taxon>
        <taxon>Betaproteobacteria</taxon>
        <taxon>Candidatus Desulfobacillus</taxon>
    </lineage>
</organism>
<dbReference type="PANTHER" id="PTHR30592">
    <property type="entry name" value="FORMATE DEHYDROGENASE"/>
    <property type="match status" value="1"/>
</dbReference>
<dbReference type="HAMAP" id="MF_00187">
    <property type="entry name" value="FdhD"/>
    <property type="match status" value="1"/>
</dbReference>
<dbReference type="NCBIfam" id="TIGR00129">
    <property type="entry name" value="fdhD_narQ"/>
    <property type="match status" value="1"/>
</dbReference>